<name>A0A917ET60_9BACI</name>
<dbReference type="InterPro" id="IPR023833">
    <property type="entry name" value="Signal_pept_SipW-depend-type"/>
</dbReference>
<gene>
    <name evidence="2" type="primary">calY</name>
    <name evidence="2" type="ORF">GCM10007140_28920</name>
</gene>
<feature type="signal peptide" evidence="1">
    <location>
        <begin position="1"/>
        <end position="27"/>
    </location>
</feature>
<dbReference type="NCBIfam" id="TIGR04088">
    <property type="entry name" value="cognate_SipW"/>
    <property type="match status" value="1"/>
</dbReference>
<dbReference type="Pfam" id="PF12389">
    <property type="entry name" value="Peptidase_M73"/>
    <property type="match status" value="1"/>
</dbReference>
<keyword evidence="2" id="KW-0131">Cell cycle</keyword>
<feature type="chain" id="PRO_5036895949" evidence="1">
    <location>
        <begin position="28"/>
        <end position="202"/>
    </location>
</feature>
<protein>
    <submittedName>
        <fullName evidence="2">Cell division protein FtsN</fullName>
    </submittedName>
</protein>
<dbReference type="GO" id="GO:0051301">
    <property type="term" value="P:cell division"/>
    <property type="evidence" value="ECO:0007669"/>
    <property type="project" value="UniProtKB-KW"/>
</dbReference>
<organism evidence="2 3">
    <name type="scientific">Priestia taiwanensis</name>
    <dbReference type="NCBI Taxonomy" id="1347902"/>
    <lineage>
        <taxon>Bacteria</taxon>
        <taxon>Bacillati</taxon>
        <taxon>Bacillota</taxon>
        <taxon>Bacilli</taxon>
        <taxon>Bacillales</taxon>
        <taxon>Bacillaceae</taxon>
        <taxon>Priestia</taxon>
    </lineage>
</organism>
<evidence type="ECO:0000313" key="2">
    <source>
        <dbReference type="EMBL" id="GGE77471.1"/>
    </source>
</evidence>
<evidence type="ECO:0000313" key="3">
    <source>
        <dbReference type="Proteomes" id="UP000605259"/>
    </source>
</evidence>
<comment type="caution">
    <text evidence="2">The sequence shown here is derived from an EMBL/GenBank/DDBJ whole genome shotgun (WGS) entry which is preliminary data.</text>
</comment>
<reference evidence="2" key="1">
    <citation type="journal article" date="2014" name="Int. J. Syst. Evol. Microbiol.">
        <title>Complete genome sequence of Corynebacterium casei LMG S-19264T (=DSM 44701T), isolated from a smear-ripened cheese.</title>
        <authorList>
            <consortium name="US DOE Joint Genome Institute (JGI-PGF)"/>
            <person name="Walter F."/>
            <person name="Albersmeier A."/>
            <person name="Kalinowski J."/>
            <person name="Ruckert C."/>
        </authorList>
    </citation>
    <scope>NUCLEOTIDE SEQUENCE</scope>
    <source>
        <strain evidence="2">CGMCC 1.12698</strain>
    </source>
</reference>
<dbReference type="Proteomes" id="UP000605259">
    <property type="component" value="Unassembled WGS sequence"/>
</dbReference>
<dbReference type="RefSeq" id="WP_188389179.1">
    <property type="nucleotide sequence ID" value="NZ_BMFK01000002.1"/>
</dbReference>
<keyword evidence="3" id="KW-1185">Reference proteome</keyword>
<evidence type="ECO:0000256" key="1">
    <source>
        <dbReference type="SAM" id="SignalP"/>
    </source>
</evidence>
<keyword evidence="1" id="KW-0732">Signal</keyword>
<dbReference type="EMBL" id="BMFK01000002">
    <property type="protein sequence ID" value="GGE77471.1"/>
    <property type="molecule type" value="Genomic_DNA"/>
</dbReference>
<keyword evidence="2" id="KW-0132">Cell division</keyword>
<dbReference type="AlphaFoldDB" id="A0A917ET60"/>
<proteinExistence type="predicted"/>
<dbReference type="InterPro" id="IPR022121">
    <property type="entry name" value="Peptidase_M73_camelysin"/>
</dbReference>
<sequence length="202" mass="22440">MTLKKKLGMGVMSAALGLSLVGGGTFAYFNDTAETNNTFAAGTLDLSVDPVEIVNVGNLKPGDTIFRPFEIRNDGSLDIDDVFLATDYKVTDAKGDNAGADFGEHIRVNFLYNADKDSVPVFSKTLKELKEEYSNGKDTNVVIFWDEFWDELFNGYLAAGTQDNLYVEFEFVDNGQEQNVFQGDSLELKWSFTATQFEGEER</sequence>
<accession>A0A917ET60</accession>
<reference evidence="2" key="2">
    <citation type="submission" date="2020-09" db="EMBL/GenBank/DDBJ databases">
        <authorList>
            <person name="Sun Q."/>
            <person name="Zhou Y."/>
        </authorList>
    </citation>
    <scope>NUCLEOTIDE SEQUENCE</scope>
    <source>
        <strain evidence="2">CGMCC 1.12698</strain>
    </source>
</reference>